<evidence type="ECO:0000313" key="2">
    <source>
        <dbReference type="Proteomes" id="UP001489719"/>
    </source>
</evidence>
<accession>A0ACC3TDR5</accession>
<evidence type="ECO:0000313" key="1">
    <source>
        <dbReference type="EMBL" id="KAK9318921.1"/>
    </source>
</evidence>
<dbReference type="EMBL" id="MU970265">
    <property type="protein sequence ID" value="KAK9318921.1"/>
    <property type="molecule type" value="Genomic_DNA"/>
</dbReference>
<keyword evidence="2" id="KW-1185">Reference proteome</keyword>
<comment type="caution">
    <text evidence="1">The sequence shown here is derived from an EMBL/GenBank/DDBJ whole genome shotgun (WGS) entry which is preliminary data.</text>
</comment>
<gene>
    <name evidence="1" type="ORF">V1517DRAFT_334221</name>
</gene>
<protein>
    <submittedName>
        <fullName evidence="1">Uncharacterized protein</fullName>
    </submittedName>
</protein>
<name>A0ACC3TDR5_9ASCO</name>
<sequence length="441" mass="50147">MKPFTTNMSSFDEQRELEGRFGTLLSISDQSLVTLASSVRRRLSGGGLTNGQVISRLNGSYNLVHIVEFDDGVRYVVRVPATGWGSRFTEIAKRSLVSQALTLRWIRKETAVPVPDVYAFDISNTNEIGAPYILMSFINGHTVSSKWFDRTGPTALEERRLRTLDTLAQAISLLQKFQFDKIGSLEFDNGTVGNSIRIGPCYRWDEGIFGDEDYGKDLRVEEFGPFESSKSYLRHCVSHYWDPRKRSPLALGSRMILDMMISCLPLSTKDVSTNQESFVLSLPDFDSQNIMIDERGNITGIIDWDNVHAVPRFLGYFSFPGWITRDWDPIVYNYPVNKEREDSPEELKRYRRRYNSKMQEILHGNGDSRFVSKSHIFEAVAIAATDDVRRLEIVRKIVGRVFQAEDDDALELIRDAGSGRLKLKDRIKVRTGLQALLSVSS</sequence>
<proteinExistence type="predicted"/>
<dbReference type="Proteomes" id="UP001489719">
    <property type="component" value="Unassembled WGS sequence"/>
</dbReference>
<reference evidence="2" key="1">
    <citation type="journal article" date="2024" name="Front. Bioeng. Biotechnol.">
        <title>Genome-scale model development and genomic sequencing of the oleaginous clade Lipomyces.</title>
        <authorList>
            <person name="Czajka J.J."/>
            <person name="Han Y."/>
            <person name="Kim J."/>
            <person name="Mondo S.J."/>
            <person name="Hofstad B.A."/>
            <person name="Robles A."/>
            <person name="Haridas S."/>
            <person name="Riley R."/>
            <person name="LaButti K."/>
            <person name="Pangilinan J."/>
            <person name="Andreopoulos W."/>
            <person name="Lipzen A."/>
            <person name="Yan J."/>
            <person name="Wang M."/>
            <person name="Ng V."/>
            <person name="Grigoriev I.V."/>
            <person name="Spatafora J.W."/>
            <person name="Magnuson J.K."/>
            <person name="Baker S.E."/>
            <person name="Pomraning K.R."/>
        </authorList>
    </citation>
    <scope>NUCLEOTIDE SEQUENCE [LARGE SCALE GENOMIC DNA]</scope>
    <source>
        <strain evidence="2">CBS 10300</strain>
    </source>
</reference>
<organism evidence="1 2">
    <name type="scientific">Lipomyces orientalis</name>
    <dbReference type="NCBI Taxonomy" id="1233043"/>
    <lineage>
        <taxon>Eukaryota</taxon>
        <taxon>Fungi</taxon>
        <taxon>Dikarya</taxon>
        <taxon>Ascomycota</taxon>
        <taxon>Saccharomycotina</taxon>
        <taxon>Lipomycetes</taxon>
        <taxon>Lipomycetales</taxon>
        <taxon>Lipomycetaceae</taxon>
        <taxon>Lipomyces</taxon>
    </lineage>
</organism>